<organism evidence="1 2">
    <name type="scientific">Cucumis melo var. makuwa</name>
    <name type="common">Oriental melon</name>
    <dbReference type="NCBI Taxonomy" id="1194695"/>
    <lineage>
        <taxon>Eukaryota</taxon>
        <taxon>Viridiplantae</taxon>
        <taxon>Streptophyta</taxon>
        <taxon>Embryophyta</taxon>
        <taxon>Tracheophyta</taxon>
        <taxon>Spermatophyta</taxon>
        <taxon>Magnoliopsida</taxon>
        <taxon>eudicotyledons</taxon>
        <taxon>Gunneridae</taxon>
        <taxon>Pentapetalae</taxon>
        <taxon>rosids</taxon>
        <taxon>fabids</taxon>
        <taxon>Cucurbitales</taxon>
        <taxon>Cucurbitaceae</taxon>
        <taxon>Benincaseae</taxon>
        <taxon>Cucumis</taxon>
    </lineage>
</organism>
<comment type="caution">
    <text evidence="1">The sequence shown here is derived from an EMBL/GenBank/DDBJ whole genome shotgun (WGS) entry which is preliminary data.</text>
</comment>
<dbReference type="AlphaFoldDB" id="A0A5D3DE19"/>
<gene>
    <name evidence="1" type="ORF">E5676_scaffold1721G00110</name>
</gene>
<reference evidence="1 2" key="1">
    <citation type="submission" date="2019-08" db="EMBL/GenBank/DDBJ databases">
        <title>Draft genome sequences of two oriental melons (Cucumis melo L. var makuwa).</title>
        <authorList>
            <person name="Kwon S.-Y."/>
        </authorList>
    </citation>
    <scope>NUCLEOTIDE SEQUENCE [LARGE SCALE GENOMIC DNA]</scope>
    <source>
        <strain evidence="2">cv. Chang Bougi</strain>
        <tissue evidence="1">Leaf</tissue>
    </source>
</reference>
<evidence type="ECO:0000313" key="1">
    <source>
        <dbReference type="EMBL" id="TYK21763.1"/>
    </source>
</evidence>
<dbReference type="EMBL" id="SSTD01005545">
    <property type="protein sequence ID" value="TYK21763.1"/>
    <property type="molecule type" value="Genomic_DNA"/>
</dbReference>
<sequence length="284" mass="32586">MEEKLSMIMKNIERLNVQGKKQQQALMKNLDQLSTKADNQQQQHQVLMKYIESIVNEKSVTTSDTKGSSKSMEIGRKKIESMTIKEHEKFNDWPDLKRRLLERIRSIREGSLYGRFLTIKQTSIVEEYRNLFDRLVAPVTDLSNKVLEETFMNGLFPLIRAEVEFSEPVGLPQMMQLAQKAEIREIIRKEANLSKYSGGKYPYISANYNKPNTFPVSYEGKADATIPMRTITLKGTASGENKKEGPSKRLFDAEFKATREKGYVSSVMKSIIRDVSAKKLSKEN</sequence>
<proteinExistence type="predicted"/>
<evidence type="ECO:0000313" key="2">
    <source>
        <dbReference type="Proteomes" id="UP000321947"/>
    </source>
</evidence>
<accession>A0A5D3DE19</accession>
<protein>
    <submittedName>
        <fullName evidence="1">Transposon Tf2-1 polyprotein isoform X1</fullName>
    </submittedName>
</protein>
<name>A0A5D3DE19_CUCMM</name>
<dbReference type="Proteomes" id="UP000321947">
    <property type="component" value="Unassembled WGS sequence"/>
</dbReference>